<dbReference type="AlphaFoldDB" id="A0A364RJP5"/>
<dbReference type="Pfam" id="PF00589">
    <property type="entry name" value="Phage_integrase"/>
    <property type="match status" value="1"/>
</dbReference>
<dbReference type="InterPro" id="IPR013762">
    <property type="entry name" value="Integrase-like_cat_sf"/>
</dbReference>
<evidence type="ECO:0000313" key="8">
    <source>
        <dbReference type="EMBL" id="RAU84512.1"/>
    </source>
</evidence>
<dbReference type="InterPro" id="IPR025269">
    <property type="entry name" value="SAM-like_dom"/>
</dbReference>
<dbReference type="GO" id="GO:0003677">
    <property type="term" value="F:DNA binding"/>
    <property type="evidence" value="ECO:0007669"/>
    <property type="project" value="UniProtKB-UniRule"/>
</dbReference>
<dbReference type="Gene3D" id="1.10.150.130">
    <property type="match status" value="1"/>
</dbReference>
<name>A0A364RJP5_9BACT</name>
<keyword evidence="3 5" id="KW-0238">DNA-binding</keyword>
<comment type="caution">
    <text evidence="8">The sequence shown here is derived from an EMBL/GenBank/DDBJ whole genome shotgun (WGS) entry which is preliminary data.</text>
</comment>
<dbReference type="InterPro" id="IPR011010">
    <property type="entry name" value="DNA_brk_join_enz"/>
</dbReference>
<feature type="domain" description="Tyr recombinase" evidence="6">
    <location>
        <begin position="217"/>
        <end position="410"/>
    </location>
</feature>
<dbReference type="GO" id="GO:0006310">
    <property type="term" value="P:DNA recombination"/>
    <property type="evidence" value="ECO:0007669"/>
    <property type="project" value="UniProtKB-KW"/>
</dbReference>
<keyword evidence="4" id="KW-0233">DNA recombination</keyword>
<dbReference type="Pfam" id="PF13102">
    <property type="entry name" value="Phage_int_SAM_5"/>
    <property type="match status" value="1"/>
</dbReference>
<sequence>MRPSISIYLDTRKAKTNNLFPVKLRVYLSKGKQRTQKLYPLGIDLSVDDFERSYKATKPRGDHKDLKLKLIGLEQRAIDVADSLKVFILEKFERELFRDKLAANDVSYHYKEYIKGLQERGKVTTASSYHLSLKSLLAYANSKNRISSDSLYFDNITVDFLSRYERWMQEQGRSRTTVGIYLRPLRAIFNNAIETGDIHKDTYPFGKRKYQIPAGKNIKKALSKEQLGILFKAQALIPEQEKARDFWFFSYACNGMNIKDIANLKFRDIKEDRLIFSRAKTVDTSKSNHKSIMVALTSFPLSVIEKYGNADKGLSNFVFPILTNYMDHNEQDRAIKNFTRFINQHIKNLAKSVKLTEDISTYWARHSFATNAVRNGASLEFIQESLGHNDLKTTLSYWGGFEESVKQEIADKLMDFS</sequence>
<feature type="domain" description="Core-binding (CB)" evidence="7">
    <location>
        <begin position="101"/>
        <end position="193"/>
    </location>
</feature>
<dbReference type="PANTHER" id="PTHR30349:SF64">
    <property type="entry name" value="PROPHAGE INTEGRASE INTD-RELATED"/>
    <property type="match status" value="1"/>
</dbReference>
<keyword evidence="9" id="KW-1185">Reference proteome</keyword>
<dbReference type="PANTHER" id="PTHR30349">
    <property type="entry name" value="PHAGE INTEGRASE-RELATED"/>
    <property type="match status" value="1"/>
</dbReference>
<evidence type="ECO:0000259" key="6">
    <source>
        <dbReference type="PROSITE" id="PS51898"/>
    </source>
</evidence>
<reference evidence="8 9" key="2">
    <citation type="submission" date="2018-07" db="EMBL/GenBank/DDBJ databases">
        <title>Pontibacter sp. 2b14 genomic sequence and assembly.</title>
        <authorList>
            <person name="Du Z.-J."/>
        </authorList>
    </citation>
    <scope>NUCLEOTIDE SEQUENCE [LARGE SCALE GENOMIC DNA]</scope>
    <source>
        <strain evidence="8 9">2b14</strain>
    </source>
</reference>
<dbReference type="RefSeq" id="WP_112304792.1">
    <property type="nucleotide sequence ID" value="NZ_QMDV01000001.1"/>
</dbReference>
<keyword evidence="2" id="KW-0229">DNA integration</keyword>
<evidence type="ECO:0000313" key="9">
    <source>
        <dbReference type="Proteomes" id="UP000251692"/>
    </source>
</evidence>
<dbReference type="OrthoDB" id="1094492at2"/>
<dbReference type="GO" id="GO:0015074">
    <property type="term" value="P:DNA integration"/>
    <property type="evidence" value="ECO:0007669"/>
    <property type="project" value="UniProtKB-KW"/>
</dbReference>
<evidence type="ECO:0000256" key="3">
    <source>
        <dbReference type="ARBA" id="ARBA00023125"/>
    </source>
</evidence>
<protein>
    <submittedName>
        <fullName evidence="8">Integrase</fullName>
    </submittedName>
</protein>
<evidence type="ECO:0000259" key="7">
    <source>
        <dbReference type="PROSITE" id="PS51900"/>
    </source>
</evidence>
<dbReference type="EMBL" id="QMDV01000001">
    <property type="protein sequence ID" value="RAU84512.1"/>
    <property type="molecule type" value="Genomic_DNA"/>
</dbReference>
<gene>
    <name evidence="8" type="ORF">DP923_03160</name>
</gene>
<dbReference type="InterPro" id="IPR050090">
    <property type="entry name" value="Tyrosine_recombinase_XerCD"/>
</dbReference>
<comment type="similarity">
    <text evidence="1">Belongs to the 'phage' integrase family.</text>
</comment>
<dbReference type="SUPFAM" id="SSF56349">
    <property type="entry name" value="DNA breaking-rejoining enzymes"/>
    <property type="match status" value="1"/>
</dbReference>
<dbReference type="InterPro" id="IPR010998">
    <property type="entry name" value="Integrase_recombinase_N"/>
</dbReference>
<accession>A0A364RJP5</accession>
<reference evidence="8 9" key="1">
    <citation type="submission" date="2018-06" db="EMBL/GenBank/DDBJ databases">
        <authorList>
            <person name="Liu Z.-W."/>
        </authorList>
    </citation>
    <scope>NUCLEOTIDE SEQUENCE [LARGE SCALE GENOMIC DNA]</scope>
    <source>
        <strain evidence="8 9">2b14</strain>
    </source>
</reference>
<evidence type="ECO:0000256" key="4">
    <source>
        <dbReference type="ARBA" id="ARBA00023172"/>
    </source>
</evidence>
<dbReference type="Gene3D" id="1.10.443.10">
    <property type="entry name" value="Intergrase catalytic core"/>
    <property type="match status" value="1"/>
</dbReference>
<evidence type="ECO:0000256" key="2">
    <source>
        <dbReference type="ARBA" id="ARBA00022908"/>
    </source>
</evidence>
<dbReference type="InterPro" id="IPR002104">
    <property type="entry name" value="Integrase_catalytic"/>
</dbReference>
<evidence type="ECO:0000256" key="1">
    <source>
        <dbReference type="ARBA" id="ARBA00008857"/>
    </source>
</evidence>
<organism evidence="8 9">
    <name type="scientific">Pontibacter arcticus</name>
    <dbReference type="NCBI Taxonomy" id="2080288"/>
    <lineage>
        <taxon>Bacteria</taxon>
        <taxon>Pseudomonadati</taxon>
        <taxon>Bacteroidota</taxon>
        <taxon>Cytophagia</taxon>
        <taxon>Cytophagales</taxon>
        <taxon>Hymenobacteraceae</taxon>
        <taxon>Pontibacter</taxon>
    </lineage>
</organism>
<dbReference type="PROSITE" id="PS51900">
    <property type="entry name" value="CB"/>
    <property type="match status" value="1"/>
</dbReference>
<proteinExistence type="inferred from homology"/>
<dbReference type="PROSITE" id="PS51898">
    <property type="entry name" value="TYR_RECOMBINASE"/>
    <property type="match status" value="1"/>
</dbReference>
<evidence type="ECO:0000256" key="5">
    <source>
        <dbReference type="PROSITE-ProRule" id="PRU01248"/>
    </source>
</evidence>
<dbReference type="InterPro" id="IPR044068">
    <property type="entry name" value="CB"/>
</dbReference>
<dbReference type="Proteomes" id="UP000251692">
    <property type="component" value="Unassembled WGS sequence"/>
</dbReference>